<dbReference type="AlphaFoldDB" id="W9UZ38"/>
<dbReference type="EMBL" id="AONB01000030">
    <property type="protein sequence ID" value="EXJ09182.1"/>
    <property type="molecule type" value="Genomic_DNA"/>
</dbReference>
<organism evidence="1 2">
    <name type="scientific">Nitrincola nitratireducens</name>
    <dbReference type="NCBI Taxonomy" id="1229521"/>
    <lineage>
        <taxon>Bacteria</taxon>
        <taxon>Pseudomonadati</taxon>
        <taxon>Pseudomonadota</taxon>
        <taxon>Gammaproteobacteria</taxon>
        <taxon>Oceanospirillales</taxon>
        <taxon>Oceanospirillaceae</taxon>
        <taxon>Nitrincola</taxon>
    </lineage>
</organism>
<reference evidence="1 2" key="2">
    <citation type="journal article" date="2015" name="Syst. Appl. Microbiol.">
        <title>Nitrincola nitratireducens sp. nov. isolated from a haloalkaline crater lake.</title>
        <authorList>
            <person name="Singh A."/>
            <person name="Vaidya B."/>
            <person name="Tanuku N.R."/>
            <person name="Pinnaka A.K."/>
        </authorList>
    </citation>
    <scope>NUCLEOTIDE SEQUENCE [LARGE SCALE GENOMIC DNA]</scope>
    <source>
        <strain evidence="1 2">AK23</strain>
    </source>
</reference>
<dbReference type="STRING" id="1229521.D791_03879"/>
<proteinExistence type="predicted"/>
<dbReference type="RefSeq" id="WP_202806905.1">
    <property type="nucleotide sequence ID" value="NZ_AONB01000030.1"/>
</dbReference>
<comment type="caution">
    <text evidence="1">The sequence shown here is derived from an EMBL/GenBank/DDBJ whole genome shotgun (WGS) entry which is preliminary data.</text>
</comment>
<sequence length="168" mass="19266">MLINYHKFDQKLLETLIYTYLGDWIKRQKDEIAAGVDGAQERLAAAENLRKRLIKILEGEAPLDIFVRWKPLEQQPIGWNPDLNDGVRLNIRPFILVDDVKVRNAGVLRNKIASIKWTKDRGADVESAPWYHLGPQYGGKEGDRINEHHLSLTEKKAAREKAKQTEAS</sequence>
<dbReference type="Proteomes" id="UP000019464">
    <property type="component" value="Unassembled WGS sequence"/>
</dbReference>
<keyword evidence="2" id="KW-1185">Reference proteome</keyword>
<reference evidence="2" key="1">
    <citation type="submission" date="2012-11" db="EMBL/GenBank/DDBJ databases">
        <authorList>
            <person name="Singh A."/>
            <person name="Pinnaka A.K."/>
            <person name="Vaidya B."/>
        </authorList>
    </citation>
    <scope>NUCLEOTIDE SEQUENCE [LARGE SCALE GENOMIC DNA]</scope>
    <source>
        <strain evidence="2">AK23</strain>
    </source>
</reference>
<protein>
    <submittedName>
        <fullName evidence="1">Uncharacterized protein</fullName>
    </submittedName>
</protein>
<gene>
    <name evidence="1" type="ORF">D791_03879</name>
</gene>
<evidence type="ECO:0000313" key="2">
    <source>
        <dbReference type="Proteomes" id="UP000019464"/>
    </source>
</evidence>
<name>W9UZ38_9GAMM</name>
<accession>W9UZ38</accession>
<evidence type="ECO:0000313" key="1">
    <source>
        <dbReference type="EMBL" id="EXJ09182.1"/>
    </source>
</evidence>